<keyword evidence="3" id="KW-1185">Reference proteome</keyword>
<dbReference type="Pfam" id="PF00717">
    <property type="entry name" value="Peptidase_S24"/>
    <property type="match status" value="1"/>
</dbReference>
<gene>
    <name evidence="2" type="ORF">EDC17_100423</name>
</gene>
<proteinExistence type="predicted"/>
<dbReference type="RefSeq" id="WP_132776577.1">
    <property type="nucleotide sequence ID" value="NZ_SMBZ01000004.1"/>
</dbReference>
<comment type="caution">
    <text evidence="2">The sequence shown here is derived from an EMBL/GenBank/DDBJ whole genome shotgun (WGS) entry which is preliminary data.</text>
</comment>
<accession>A0A4R3W0J3</accession>
<protein>
    <submittedName>
        <fullName evidence="2">Phage repressor protein C with HTH and peptisase S24 domain</fullName>
    </submittedName>
</protein>
<reference evidence="2 3" key="1">
    <citation type="submission" date="2019-03" db="EMBL/GenBank/DDBJ databases">
        <title>Genomic Encyclopedia of Type Strains, Phase IV (KMG-IV): sequencing the most valuable type-strain genomes for metagenomic binning, comparative biology and taxonomic classification.</title>
        <authorList>
            <person name="Goeker M."/>
        </authorList>
    </citation>
    <scope>NUCLEOTIDE SEQUENCE [LARGE SCALE GENOMIC DNA]</scope>
    <source>
        <strain evidence="2 3">DSM 22362</strain>
    </source>
</reference>
<organism evidence="2 3">
    <name type="scientific">Sphingobacterium alimentarium</name>
    <dbReference type="NCBI Taxonomy" id="797292"/>
    <lineage>
        <taxon>Bacteria</taxon>
        <taxon>Pseudomonadati</taxon>
        <taxon>Bacteroidota</taxon>
        <taxon>Sphingobacteriia</taxon>
        <taxon>Sphingobacteriales</taxon>
        <taxon>Sphingobacteriaceae</taxon>
        <taxon>Sphingobacterium</taxon>
    </lineage>
</organism>
<dbReference type="AlphaFoldDB" id="A0A4R3W0J3"/>
<dbReference type="Proteomes" id="UP000295197">
    <property type="component" value="Unassembled WGS sequence"/>
</dbReference>
<name>A0A4R3W0J3_9SPHI</name>
<dbReference type="Gene3D" id="2.10.109.10">
    <property type="entry name" value="Umud Fragment, subunit A"/>
    <property type="match status" value="1"/>
</dbReference>
<dbReference type="EMBL" id="SMBZ01000004">
    <property type="protein sequence ID" value="TCV19501.1"/>
    <property type="molecule type" value="Genomic_DNA"/>
</dbReference>
<dbReference type="OrthoDB" id="796548at2"/>
<feature type="domain" description="Peptidase S24/S26A/S26B/S26C" evidence="1">
    <location>
        <begin position="109"/>
        <end position="190"/>
    </location>
</feature>
<evidence type="ECO:0000259" key="1">
    <source>
        <dbReference type="Pfam" id="PF00717"/>
    </source>
</evidence>
<evidence type="ECO:0000313" key="2">
    <source>
        <dbReference type="EMBL" id="TCV19501.1"/>
    </source>
</evidence>
<dbReference type="InterPro" id="IPR015927">
    <property type="entry name" value="Peptidase_S24_S26A/B/C"/>
</dbReference>
<sequence length="204" mass="23039">MSNWERLEKVIQYLGFNVNSFAKEIGLNRAERLYQIKRGNYAISKNLAGTIAARFPDINEAWLITGEGNMLKDGDNFYKIPLYNVSLDDFKTDLSLMTAAHELEIPILSGSDFAIVNEGEAMSPEIEHASVVFVKEVDKSAVIFGDIYLIIAEHIKVIRFIRGLDENRWKLVAKNSADYDDIILDQNTVKAVYKVKGVLSMVTM</sequence>
<evidence type="ECO:0000313" key="3">
    <source>
        <dbReference type="Proteomes" id="UP000295197"/>
    </source>
</evidence>